<dbReference type="GO" id="GO:0016020">
    <property type="term" value="C:membrane"/>
    <property type="evidence" value="ECO:0007669"/>
    <property type="project" value="InterPro"/>
</dbReference>
<protein>
    <submittedName>
        <fullName evidence="3">Uncharacterized protein</fullName>
    </submittedName>
</protein>
<comment type="similarity">
    <text evidence="1">Belongs to the multi antimicrobial extrusion (MATE) (TC 2.A.66.1) family.</text>
</comment>
<dbReference type="AlphaFoldDB" id="A0A7N0VAM8"/>
<evidence type="ECO:0000256" key="2">
    <source>
        <dbReference type="SAM" id="Phobius"/>
    </source>
</evidence>
<reference evidence="3" key="1">
    <citation type="submission" date="2021-01" db="UniProtKB">
        <authorList>
            <consortium name="EnsemblPlants"/>
        </authorList>
    </citation>
    <scope>IDENTIFICATION</scope>
</reference>
<feature type="transmembrane region" description="Helical" evidence="2">
    <location>
        <begin position="101"/>
        <end position="125"/>
    </location>
</feature>
<dbReference type="Proteomes" id="UP000594263">
    <property type="component" value="Unplaced"/>
</dbReference>
<dbReference type="EnsemblPlants" id="Kaladp0332s0005.1.v1.1">
    <property type="protein sequence ID" value="Kaladp0332s0005.1.v1.1"/>
    <property type="gene ID" value="Kaladp0332s0005.v1.1"/>
</dbReference>
<dbReference type="PANTHER" id="PTHR11206">
    <property type="entry name" value="MULTIDRUG RESISTANCE PROTEIN"/>
    <property type="match status" value="1"/>
</dbReference>
<sequence>MLAVGLNAAISVRVSNELGAARPRTAKFSVVVVALESTLIGLVISLALILTRNDYPSLFTEIHEVQSLVNKLTPVLAVCIIINNLQPVLSGVAIGAGWQALVAYVNIACYYVFGIPMGLILGYKLGFGVQGIWIGMISGTFIQTVILLLMIYKTSWKKEASIATDRIKKWGGEVADHPKQRDIET</sequence>
<feature type="transmembrane region" description="Helical" evidence="2">
    <location>
        <begin position="72"/>
        <end position="94"/>
    </location>
</feature>
<dbReference type="InterPro" id="IPR002528">
    <property type="entry name" value="MATE_fam"/>
</dbReference>
<feature type="transmembrane region" description="Helical" evidence="2">
    <location>
        <begin position="28"/>
        <end position="52"/>
    </location>
</feature>
<dbReference type="Gramene" id="Kaladp0332s0005.1.v1.1">
    <property type="protein sequence ID" value="Kaladp0332s0005.1.v1.1"/>
    <property type="gene ID" value="Kaladp0332s0005.v1.1"/>
</dbReference>
<proteinExistence type="inferred from homology"/>
<name>A0A7N0VAM8_KALFE</name>
<feature type="transmembrane region" description="Helical" evidence="2">
    <location>
        <begin position="131"/>
        <end position="152"/>
    </location>
</feature>
<organism evidence="3 4">
    <name type="scientific">Kalanchoe fedtschenkoi</name>
    <name type="common">Lavender scallops</name>
    <name type="synonym">South American air plant</name>
    <dbReference type="NCBI Taxonomy" id="63787"/>
    <lineage>
        <taxon>Eukaryota</taxon>
        <taxon>Viridiplantae</taxon>
        <taxon>Streptophyta</taxon>
        <taxon>Embryophyta</taxon>
        <taxon>Tracheophyta</taxon>
        <taxon>Spermatophyta</taxon>
        <taxon>Magnoliopsida</taxon>
        <taxon>eudicotyledons</taxon>
        <taxon>Gunneridae</taxon>
        <taxon>Pentapetalae</taxon>
        <taxon>Saxifragales</taxon>
        <taxon>Crassulaceae</taxon>
        <taxon>Kalanchoe</taxon>
    </lineage>
</organism>
<evidence type="ECO:0000313" key="3">
    <source>
        <dbReference type="EnsemblPlants" id="Kaladp0332s0005.1.v1.1"/>
    </source>
</evidence>
<keyword evidence="2" id="KW-1133">Transmembrane helix</keyword>
<dbReference type="Pfam" id="PF01554">
    <property type="entry name" value="MatE"/>
    <property type="match status" value="1"/>
</dbReference>
<keyword evidence="4" id="KW-1185">Reference proteome</keyword>
<accession>A0A7N0VAM8</accession>
<evidence type="ECO:0000256" key="1">
    <source>
        <dbReference type="ARBA" id="ARBA00010199"/>
    </source>
</evidence>
<dbReference type="GO" id="GO:0015297">
    <property type="term" value="F:antiporter activity"/>
    <property type="evidence" value="ECO:0007669"/>
    <property type="project" value="InterPro"/>
</dbReference>
<evidence type="ECO:0000313" key="4">
    <source>
        <dbReference type="Proteomes" id="UP000594263"/>
    </source>
</evidence>
<dbReference type="GO" id="GO:0042910">
    <property type="term" value="F:xenobiotic transmembrane transporter activity"/>
    <property type="evidence" value="ECO:0007669"/>
    <property type="project" value="InterPro"/>
</dbReference>
<keyword evidence="2" id="KW-0812">Transmembrane</keyword>
<keyword evidence="2" id="KW-0472">Membrane</keyword>
<dbReference type="OMA" id="AAISHER"/>